<reference evidence="2" key="2">
    <citation type="submission" date="2015-01" db="EMBL/GenBank/DDBJ databases">
        <title>Evolutionary Origins and Diversification of the Mycorrhizal Mutualists.</title>
        <authorList>
            <consortium name="DOE Joint Genome Institute"/>
            <consortium name="Mycorrhizal Genomics Consortium"/>
            <person name="Kohler A."/>
            <person name="Kuo A."/>
            <person name="Nagy L.G."/>
            <person name="Floudas D."/>
            <person name="Copeland A."/>
            <person name="Barry K.W."/>
            <person name="Cichocki N."/>
            <person name="Veneault-Fourrey C."/>
            <person name="LaButti K."/>
            <person name="Lindquist E.A."/>
            <person name="Lipzen A."/>
            <person name="Lundell T."/>
            <person name="Morin E."/>
            <person name="Murat C."/>
            <person name="Riley R."/>
            <person name="Ohm R."/>
            <person name="Sun H."/>
            <person name="Tunlid A."/>
            <person name="Henrissat B."/>
            <person name="Grigoriev I.V."/>
            <person name="Hibbett D.S."/>
            <person name="Martin F."/>
        </authorList>
    </citation>
    <scope>NUCLEOTIDE SEQUENCE [LARGE SCALE GENOMIC DNA]</scope>
    <source>
        <strain evidence="2">Ve08.2h10</strain>
    </source>
</reference>
<keyword evidence="2" id="KW-1185">Reference proteome</keyword>
<evidence type="ECO:0000313" key="1">
    <source>
        <dbReference type="EMBL" id="KIK76773.1"/>
    </source>
</evidence>
<organism evidence="1 2">
    <name type="scientific">Paxillus rubicundulus Ve08.2h10</name>
    <dbReference type="NCBI Taxonomy" id="930991"/>
    <lineage>
        <taxon>Eukaryota</taxon>
        <taxon>Fungi</taxon>
        <taxon>Dikarya</taxon>
        <taxon>Basidiomycota</taxon>
        <taxon>Agaricomycotina</taxon>
        <taxon>Agaricomycetes</taxon>
        <taxon>Agaricomycetidae</taxon>
        <taxon>Boletales</taxon>
        <taxon>Paxilineae</taxon>
        <taxon>Paxillaceae</taxon>
        <taxon>Paxillus</taxon>
    </lineage>
</organism>
<name>A0A0D0CNB4_9AGAM</name>
<dbReference type="EMBL" id="KN827298">
    <property type="protein sequence ID" value="KIK76773.1"/>
    <property type="molecule type" value="Genomic_DNA"/>
</dbReference>
<accession>A0A0D0CNB4</accession>
<gene>
    <name evidence="1" type="ORF">PAXRUDRAFT_17953</name>
</gene>
<evidence type="ECO:0000313" key="2">
    <source>
        <dbReference type="Proteomes" id="UP000054538"/>
    </source>
</evidence>
<protein>
    <submittedName>
        <fullName evidence="1">Uncharacterized protein</fullName>
    </submittedName>
</protein>
<sequence>MKLKYFIRQTTLLQAVLNLGQEESHSAGSNVNSRIARLHSSVLAIGLPKPYNMVTKLSQFVMQTMHMDHLRDGLSKGLNQLWIAYEGITGVDKLIENVAGVVDDMSDTSRGYCFLEE</sequence>
<dbReference type="HOGENOM" id="CLU_2085536_0_0_1"/>
<reference evidence="1 2" key="1">
    <citation type="submission" date="2014-04" db="EMBL/GenBank/DDBJ databases">
        <authorList>
            <consortium name="DOE Joint Genome Institute"/>
            <person name="Kuo A."/>
            <person name="Kohler A."/>
            <person name="Jargeat P."/>
            <person name="Nagy L.G."/>
            <person name="Floudas D."/>
            <person name="Copeland A."/>
            <person name="Barry K.W."/>
            <person name="Cichocki N."/>
            <person name="Veneault-Fourrey C."/>
            <person name="LaButti K."/>
            <person name="Lindquist E.A."/>
            <person name="Lipzen A."/>
            <person name="Lundell T."/>
            <person name="Morin E."/>
            <person name="Murat C."/>
            <person name="Sun H."/>
            <person name="Tunlid A."/>
            <person name="Henrissat B."/>
            <person name="Grigoriev I.V."/>
            <person name="Hibbett D.S."/>
            <person name="Martin F."/>
            <person name="Nordberg H.P."/>
            <person name="Cantor M.N."/>
            <person name="Hua S.X."/>
        </authorList>
    </citation>
    <scope>NUCLEOTIDE SEQUENCE [LARGE SCALE GENOMIC DNA]</scope>
    <source>
        <strain evidence="1 2">Ve08.2h10</strain>
    </source>
</reference>
<dbReference type="InParanoid" id="A0A0D0CNB4"/>
<proteinExistence type="predicted"/>
<dbReference type="AlphaFoldDB" id="A0A0D0CNB4"/>
<dbReference type="Proteomes" id="UP000054538">
    <property type="component" value="Unassembled WGS sequence"/>
</dbReference>